<proteinExistence type="predicted"/>
<dbReference type="InterPro" id="IPR007801">
    <property type="entry name" value="MbnB/TglH/ChrH"/>
</dbReference>
<dbReference type="AlphaFoldDB" id="A0A1Y5FC43"/>
<dbReference type="EMBL" id="MAAO01000002">
    <property type="protein sequence ID" value="OUR99659.1"/>
    <property type="molecule type" value="Genomic_DNA"/>
</dbReference>
<dbReference type="InterPro" id="IPR036237">
    <property type="entry name" value="Xyl_isomerase-like_sf"/>
</dbReference>
<dbReference type="Pfam" id="PF05114">
    <property type="entry name" value="MbnB_TglH_ChrH"/>
    <property type="match status" value="1"/>
</dbReference>
<comment type="caution">
    <text evidence="1">The sequence shown here is derived from an EMBL/GenBank/DDBJ whole genome shotgun (WGS) entry which is preliminary data.</text>
</comment>
<evidence type="ECO:0000313" key="1">
    <source>
        <dbReference type="EMBL" id="OUR99659.1"/>
    </source>
</evidence>
<dbReference type="NCBIfam" id="NF003818">
    <property type="entry name" value="PRK05409.1"/>
    <property type="match status" value="1"/>
</dbReference>
<dbReference type="Proteomes" id="UP000196531">
    <property type="component" value="Unassembled WGS sequence"/>
</dbReference>
<organism evidence="1 2">
    <name type="scientific">Halobacteriovorax marinus</name>
    <dbReference type="NCBI Taxonomy" id="97084"/>
    <lineage>
        <taxon>Bacteria</taxon>
        <taxon>Pseudomonadati</taxon>
        <taxon>Bdellovibrionota</taxon>
        <taxon>Bacteriovoracia</taxon>
        <taxon>Bacteriovoracales</taxon>
        <taxon>Halobacteriovoraceae</taxon>
        <taxon>Halobacteriovorax</taxon>
    </lineage>
</organism>
<protein>
    <recommendedName>
        <fullName evidence="3">DUF692 domain-containing protein</fullName>
    </recommendedName>
</protein>
<evidence type="ECO:0008006" key="3">
    <source>
        <dbReference type="Google" id="ProtNLM"/>
    </source>
</evidence>
<dbReference type="PANTHER" id="PTHR42194:SF1">
    <property type="entry name" value="UPF0276 PROTEIN HI_1600"/>
    <property type="match status" value="1"/>
</dbReference>
<accession>A0A1Y5FC43</accession>
<dbReference type="Gene3D" id="3.20.20.150">
    <property type="entry name" value="Divalent-metal-dependent TIM barrel enzymes"/>
    <property type="match status" value="1"/>
</dbReference>
<evidence type="ECO:0000313" key="2">
    <source>
        <dbReference type="Proteomes" id="UP000196531"/>
    </source>
</evidence>
<dbReference type="PANTHER" id="PTHR42194">
    <property type="entry name" value="UPF0276 PROTEIN HI_1600"/>
    <property type="match status" value="1"/>
</dbReference>
<name>A0A1Y5FC43_9BACT</name>
<gene>
    <name evidence="1" type="ORF">A9Q84_01150</name>
</gene>
<reference evidence="2" key="1">
    <citation type="journal article" date="2017" name="Proc. Natl. Acad. Sci. U.S.A.">
        <title>Simulation of Deepwater Horizon oil plume reveals substrate specialization within a complex community of hydrocarbon-degraders.</title>
        <authorList>
            <person name="Hu P."/>
            <person name="Dubinsky E.A."/>
            <person name="Probst A.J."/>
            <person name="Wang J."/>
            <person name="Sieber C.M.K."/>
            <person name="Tom L.M."/>
            <person name="Gardinali P."/>
            <person name="Banfield J.F."/>
            <person name="Atlas R.M."/>
            <person name="Andersen G.L."/>
        </authorList>
    </citation>
    <scope>NUCLEOTIDE SEQUENCE [LARGE SCALE GENOMIC DNA]</scope>
</reference>
<sequence length="270" mass="31036">MNSKKIIGAGLNLRLDYIDEFLELMPEVPFVEVITDNWHSDGPHHKKLEKIRENYPVSFHCVSMNLAGVDPINSKYLLKTKELMDKFQPFQISDHLSFQTMDGVSFHDLLPFPFTDRTLENVSERVLQVQENLKTPILIENLSYYTEYKESHMSELVFLNKLIDKTDALILFDLNNIWVNEKNSIASTVDFVEQINWAKVAEVHVAGPDIFDGLYVDTHGSNVDDEVIELVKRASLYLKNLPVVYERDNNLPPFSEILSEVKKIEGAIHG</sequence>
<dbReference type="SUPFAM" id="SSF51658">
    <property type="entry name" value="Xylose isomerase-like"/>
    <property type="match status" value="1"/>
</dbReference>